<dbReference type="InterPro" id="IPR050582">
    <property type="entry name" value="HAD-like_SerB"/>
</dbReference>
<dbReference type="InterPro" id="IPR023214">
    <property type="entry name" value="HAD_sf"/>
</dbReference>
<dbReference type="OrthoDB" id="9784466at2"/>
<dbReference type="InterPro" id="IPR006385">
    <property type="entry name" value="HAD_hydro_SerB1"/>
</dbReference>
<dbReference type="InterPro" id="IPR036412">
    <property type="entry name" value="HAD-like_sf"/>
</dbReference>
<dbReference type="CDD" id="cd02612">
    <property type="entry name" value="HAD_PGPPase"/>
    <property type="match status" value="1"/>
</dbReference>
<accession>A0A5B8XRL1</accession>
<evidence type="ECO:0000313" key="4">
    <source>
        <dbReference type="EMBL" id="QED27807.1"/>
    </source>
</evidence>
<dbReference type="PANTHER" id="PTHR43344">
    <property type="entry name" value="PHOSPHOSERINE PHOSPHATASE"/>
    <property type="match status" value="1"/>
</dbReference>
<dbReference type="SUPFAM" id="SSF56784">
    <property type="entry name" value="HAD-like"/>
    <property type="match status" value="1"/>
</dbReference>
<dbReference type="NCBIfam" id="TIGR01488">
    <property type="entry name" value="HAD-SF-IB"/>
    <property type="match status" value="1"/>
</dbReference>
<dbReference type="RefSeq" id="WP_146959670.1">
    <property type="nucleotide sequence ID" value="NZ_CP042467.1"/>
</dbReference>
<dbReference type="PANTHER" id="PTHR43344:SF13">
    <property type="entry name" value="PHOSPHATASE RV3661-RELATED"/>
    <property type="match status" value="1"/>
</dbReference>
<evidence type="ECO:0000256" key="1">
    <source>
        <dbReference type="ARBA" id="ARBA00022723"/>
    </source>
</evidence>
<dbReference type="KEGG" id="bbae:FRD01_11290"/>
<dbReference type="Gene3D" id="3.40.50.1000">
    <property type="entry name" value="HAD superfamily/HAD-like"/>
    <property type="match status" value="1"/>
</dbReference>
<dbReference type="Proteomes" id="UP000321595">
    <property type="component" value="Chromosome"/>
</dbReference>
<name>A0A5B8XRL1_9DELT</name>
<dbReference type="Pfam" id="PF12710">
    <property type="entry name" value="HAD"/>
    <property type="match status" value="1"/>
</dbReference>
<keyword evidence="5" id="KW-1185">Reference proteome</keyword>
<proteinExistence type="predicted"/>
<sequence>MIAFFDMDETLLRVNSATLWVKYQWKNGQISKREFAKSVGYLLGYKLALVDVERLALQAAQKLKGLPESDLEAEIRAWYEAEIRHMVEPHMLEIVEKHRNQGHEIVLLTASTRYVAQALGQDLNIESLIATRFEVDSGRFTGRLDGGLCWGHAKVRESLKLAKERRVSLDDCWFYTDSYTDLPMLEAVGHPVVVNPDPRLQRWATRKRVPIIEHSKQN</sequence>
<evidence type="ECO:0000256" key="2">
    <source>
        <dbReference type="ARBA" id="ARBA00022801"/>
    </source>
</evidence>
<gene>
    <name evidence="4" type="ORF">FRD01_11290</name>
</gene>
<dbReference type="EMBL" id="CP042467">
    <property type="protein sequence ID" value="QED27807.1"/>
    <property type="molecule type" value="Genomic_DNA"/>
</dbReference>
<evidence type="ECO:0000313" key="5">
    <source>
        <dbReference type="Proteomes" id="UP000321595"/>
    </source>
</evidence>
<dbReference type="AlphaFoldDB" id="A0A5B8XRL1"/>
<dbReference type="Gene3D" id="1.20.1440.100">
    <property type="entry name" value="SG protein - dephosphorylation function"/>
    <property type="match status" value="1"/>
</dbReference>
<dbReference type="GO" id="GO:0046872">
    <property type="term" value="F:metal ion binding"/>
    <property type="evidence" value="ECO:0007669"/>
    <property type="project" value="UniProtKB-KW"/>
</dbReference>
<dbReference type="NCBIfam" id="TIGR01490">
    <property type="entry name" value="HAD-SF-IB-hyp1"/>
    <property type="match status" value="1"/>
</dbReference>
<organism evidence="4 5">
    <name type="scientific">Microvenator marinus</name>
    <dbReference type="NCBI Taxonomy" id="2600177"/>
    <lineage>
        <taxon>Bacteria</taxon>
        <taxon>Deltaproteobacteria</taxon>
        <taxon>Bradymonadales</taxon>
        <taxon>Microvenatoraceae</taxon>
        <taxon>Microvenator</taxon>
    </lineage>
</organism>
<dbReference type="GO" id="GO:0016787">
    <property type="term" value="F:hydrolase activity"/>
    <property type="evidence" value="ECO:0007669"/>
    <property type="project" value="UniProtKB-KW"/>
</dbReference>
<keyword evidence="2 4" id="KW-0378">Hydrolase</keyword>
<reference evidence="4 5" key="1">
    <citation type="submission" date="2019-08" db="EMBL/GenBank/DDBJ databases">
        <authorList>
            <person name="Liang Q."/>
        </authorList>
    </citation>
    <scope>NUCLEOTIDE SEQUENCE [LARGE SCALE GENOMIC DNA]</scope>
    <source>
        <strain evidence="4 5">V1718</strain>
    </source>
</reference>
<keyword evidence="1" id="KW-0479">Metal-binding</keyword>
<protein>
    <submittedName>
        <fullName evidence="4">HAD family hydrolase</fullName>
    </submittedName>
</protein>
<keyword evidence="3" id="KW-0460">Magnesium</keyword>
<evidence type="ECO:0000256" key="3">
    <source>
        <dbReference type="ARBA" id="ARBA00022842"/>
    </source>
</evidence>